<gene>
    <name evidence="1" type="ORF">XENOCAPTIV_012826</name>
</gene>
<proteinExistence type="predicted"/>
<protein>
    <submittedName>
        <fullName evidence="1">Uncharacterized protein</fullName>
    </submittedName>
</protein>
<feature type="non-terminal residue" evidence="1">
    <location>
        <position position="1"/>
    </location>
</feature>
<dbReference type="Proteomes" id="UP001434883">
    <property type="component" value="Unassembled WGS sequence"/>
</dbReference>
<evidence type="ECO:0000313" key="2">
    <source>
        <dbReference type="Proteomes" id="UP001434883"/>
    </source>
</evidence>
<accession>A0ABV0S764</accession>
<name>A0ABV0S764_9TELE</name>
<sequence>RVSPSRFHYLWNNRKGLLKSIQFSQSCHFFDDIVEGAFKPQKSKGQRRREKIAGTVRNTAKFPVLESDETEQSDFLQLQKKDVTLKDCYKRAVEIHPDQDIDVGYFLKEKVFVPQIKLR</sequence>
<dbReference type="EMBL" id="JAHRIN010069905">
    <property type="protein sequence ID" value="MEQ2216226.1"/>
    <property type="molecule type" value="Genomic_DNA"/>
</dbReference>
<evidence type="ECO:0000313" key="1">
    <source>
        <dbReference type="EMBL" id="MEQ2216226.1"/>
    </source>
</evidence>
<reference evidence="1 2" key="1">
    <citation type="submission" date="2021-06" db="EMBL/GenBank/DDBJ databases">
        <authorList>
            <person name="Palmer J.M."/>
        </authorList>
    </citation>
    <scope>NUCLEOTIDE SEQUENCE [LARGE SCALE GENOMIC DNA]</scope>
    <source>
        <strain evidence="1 2">XC_2019</strain>
        <tissue evidence="1">Muscle</tissue>
    </source>
</reference>
<comment type="caution">
    <text evidence="1">The sequence shown here is derived from an EMBL/GenBank/DDBJ whole genome shotgun (WGS) entry which is preliminary data.</text>
</comment>
<keyword evidence="2" id="KW-1185">Reference proteome</keyword>
<organism evidence="1 2">
    <name type="scientific">Xenoophorus captivus</name>
    <dbReference type="NCBI Taxonomy" id="1517983"/>
    <lineage>
        <taxon>Eukaryota</taxon>
        <taxon>Metazoa</taxon>
        <taxon>Chordata</taxon>
        <taxon>Craniata</taxon>
        <taxon>Vertebrata</taxon>
        <taxon>Euteleostomi</taxon>
        <taxon>Actinopterygii</taxon>
        <taxon>Neopterygii</taxon>
        <taxon>Teleostei</taxon>
        <taxon>Neoteleostei</taxon>
        <taxon>Acanthomorphata</taxon>
        <taxon>Ovalentaria</taxon>
        <taxon>Atherinomorphae</taxon>
        <taxon>Cyprinodontiformes</taxon>
        <taxon>Goodeidae</taxon>
        <taxon>Xenoophorus</taxon>
    </lineage>
</organism>